<dbReference type="Gene3D" id="3.30.565.10">
    <property type="entry name" value="Histidine kinase-like ATPase, C-terminal domain"/>
    <property type="match status" value="1"/>
</dbReference>
<dbReference type="InterPro" id="IPR005467">
    <property type="entry name" value="His_kinase_dom"/>
</dbReference>
<keyword evidence="5" id="KW-0808">Transferase</keyword>
<dbReference type="Gene3D" id="6.10.340.10">
    <property type="match status" value="1"/>
</dbReference>
<dbReference type="GO" id="GO:0005886">
    <property type="term" value="C:plasma membrane"/>
    <property type="evidence" value="ECO:0007669"/>
    <property type="project" value="UniProtKB-SubCell"/>
</dbReference>
<dbReference type="InterPro" id="IPR003594">
    <property type="entry name" value="HATPase_dom"/>
</dbReference>
<dbReference type="Gene3D" id="1.10.287.130">
    <property type="match status" value="1"/>
</dbReference>
<dbReference type="SMART" id="SM00387">
    <property type="entry name" value="HATPase_c"/>
    <property type="match status" value="1"/>
</dbReference>
<sequence length="458" mass="48479">MHSTLDLLRPRSWTVRVRSAVASTVVVAVCLVIAGGALLGVLYNSLENSARSAAAARGLQVAEQLESDTAAQIDDSLLATDGQIGIIQVIDGSGTVRAQSRGDGAAPVTTEQVAPAATRDLGRVSYGEDGDFWVTAQGATSPSGPVTVVVGADREPVENVVSTVAILLTVVGPIVIALVAFATYRLVGAALSPVERIRSRVASISSRQLDERIPVPETRDEIARLAQTMNAMLERLQVGQRAQQRFVSDASHELRSPLSTITAALELASSRPDLLDEAMIDESLLPEARRMRRLIEDLLLLARSDETGLPVAAVDVDLDDLLYEEGKRIEAVSEVLVESSIVPVRVTGDPSALGRVVRNLADNAVRHARTRIIVSCAESAGHAIIRIDDDGPGIPQSERAKVFDRFVRLDSSRTRDEGGTGLGLSIVAGTVAAHGGTVAVSQSPAGGARFEIRLPLNR</sequence>
<dbReference type="InterPro" id="IPR004358">
    <property type="entry name" value="Sig_transdc_His_kin-like_C"/>
</dbReference>
<evidence type="ECO:0000313" key="15">
    <source>
        <dbReference type="Proteomes" id="UP000502345"/>
    </source>
</evidence>
<dbReference type="PANTHER" id="PTHR45436:SF5">
    <property type="entry name" value="SENSOR HISTIDINE KINASE TRCS"/>
    <property type="match status" value="1"/>
</dbReference>
<dbReference type="SUPFAM" id="SSF47384">
    <property type="entry name" value="Homodimeric domain of signal transducing histidine kinase"/>
    <property type="match status" value="1"/>
</dbReference>
<dbReference type="GO" id="GO:0000155">
    <property type="term" value="F:phosphorelay sensor kinase activity"/>
    <property type="evidence" value="ECO:0007669"/>
    <property type="project" value="InterPro"/>
</dbReference>
<evidence type="ECO:0000256" key="10">
    <source>
        <dbReference type="ARBA" id="ARBA00023136"/>
    </source>
</evidence>
<feature type="transmembrane region" description="Helical" evidence="11">
    <location>
        <begin position="20"/>
        <end position="43"/>
    </location>
</feature>
<gene>
    <name evidence="14" type="ORF">G9444_6253</name>
</gene>
<dbReference type="PROSITE" id="PS50109">
    <property type="entry name" value="HIS_KIN"/>
    <property type="match status" value="1"/>
</dbReference>
<feature type="domain" description="HAMP" evidence="13">
    <location>
        <begin position="188"/>
        <end position="241"/>
    </location>
</feature>
<dbReference type="PRINTS" id="PR00344">
    <property type="entry name" value="BCTRLSENSOR"/>
</dbReference>
<organism evidence="14 15">
    <name type="scientific">Rhodococcus erythropolis</name>
    <name type="common">Arthrobacter picolinophilus</name>
    <dbReference type="NCBI Taxonomy" id="1833"/>
    <lineage>
        <taxon>Bacteria</taxon>
        <taxon>Bacillati</taxon>
        <taxon>Actinomycetota</taxon>
        <taxon>Actinomycetes</taxon>
        <taxon>Mycobacteriales</taxon>
        <taxon>Nocardiaceae</taxon>
        <taxon>Rhodococcus</taxon>
        <taxon>Rhodococcus erythropolis group</taxon>
    </lineage>
</organism>
<dbReference type="Pfam" id="PF02518">
    <property type="entry name" value="HATPase_c"/>
    <property type="match status" value="1"/>
</dbReference>
<feature type="transmembrane region" description="Helical" evidence="11">
    <location>
        <begin position="164"/>
        <end position="187"/>
    </location>
</feature>
<dbReference type="SMART" id="SM00304">
    <property type="entry name" value="HAMP"/>
    <property type="match status" value="1"/>
</dbReference>
<dbReference type="Proteomes" id="UP000502345">
    <property type="component" value="Chromosome"/>
</dbReference>
<feature type="domain" description="Histidine kinase" evidence="12">
    <location>
        <begin position="249"/>
        <end position="458"/>
    </location>
</feature>
<dbReference type="InterPro" id="IPR036097">
    <property type="entry name" value="HisK_dim/P_sf"/>
</dbReference>
<dbReference type="SUPFAM" id="SSF158472">
    <property type="entry name" value="HAMP domain-like"/>
    <property type="match status" value="1"/>
</dbReference>
<keyword evidence="4" id="KW-0597">Phosphoprotein</keyword>
<evidence type="ECO:0000256" key="7">
    <source>
        <dbReference type="ARBA" id="ARBA00022777"/>
    </source>
</evidence>
<evidence type="ECO:0000256" key="9">
    <source>
        <dbReference type="ARBA" id="ARBA00023012"/>
    </source>
</evidence>
<dbReference type="PANTHER" id="PTHR45436">
    <property type="entry name" value="SENSOR HISTIDINE KINASE YKOH"/>
    <property type="match status" value="1"/>
</dbReference>
<dbReference type="SUPFAM" id="SSF55874">
    <property type="entry name" value="ATPase domain of HSP90 chaperone/DNA topoisomerase II/histidine kinase"/>
    <property type="match status" value="1"/>
</dbReference>
<dbReference type="EMBL" id="CP050124">
    <property type="protein sequence ID" value="QIP43496.1"/>
    <property type="molecule type" value="Genomic_DNA"/>
</dbReference>
<dbReference type="Pfam" id="PF00672">
    <property type="entry name" value="HAMP"/>
    <property type="match status" value="1"/>
</dbReference>
<dbReference type="AlphaFoldDB" id="A0A6G9D3F5"/>
<keyword evidence="8 11" id="KW-1133">Transmembrane helix</keyword>
<evidence type="ECO:0000313" key="14">
    <source>
        <dbReference type="EMBL" id="QIP43496.1"/>
    </source>
</evidence>
<dbReference type="SMART" id="SM00388">
    <property type="entry name" value="HisKA"/>
    <property type="match status" value="1"/>
</dbReference>
<evidence type="ECO:0000256" key="6">
    <source>
        <dbReference type="ARBA" id="ARBA00022692"/>
    </source>
</evidence>
<evidence type="ECO:0000256" key="2">
    <source>
        <dbReference type="ARBA" id="ARBA00004236"/>
    </source>
</evidence>
<comment type="subcellular location">
    <subcellularLocation>
        <location evidence="2">Cell membrane</location>
    </subcellularLocation>
</comment>
<comment type="catalytic activity">
    <reaction evidence="1">
        <text>ATP + protein L-histidine = ADP + protein N-phospho-L-histidine.</text>
        <dbReference type="EC" id="2.7.13.3"/>
    </reaction>
</comment>
<evidence type="ECO:0000256" key="4">
    <source>
        <dbReference type="ARBA" id="ARBA00022553"/>
    </source>
</evidence>
<keyword evidence="7 14" id="KW-0418">Kinase</keyword>
<dbReference type="EC" id="2.7.13.3" evidence="3"/>
<evidence type="ECO:0000256" key="3">
    <source>
        <dbReference type="ARBA" id="ARBA00012438"/>
    </source>
</evidence>
<dbReference type="PROSITE" id="PS50885">
    <property type="entry name" value="HAMP"/>
    <property type="match status" value="1"/>
</dbReference>
<reference evidence="14 15" key="1">
    <citation type="submission" date="2020-03" db="EMBL/GenBank/DDBJ databases">
        <title>Screen low temperature-resistant strains for efficient degradation of petroleum hydrocarbons under the low temperature.</title>
        <authorList>
            <person name="Wang Y."/>
            <person name="Chen J."/>
        </authorList>
    </citation>
    <scope>NUCLEOTIDE SEQUENCE [LARGE SCALE GENOMIC DNA]</scope>
    <source>
        <strain evidence="14 15">KB1</strain>
    </source>
</reference>
<name>A0A6G9D3F5_RHOER</name>
<dbReference type="InterPro" id="IPR050428">
    <property type="entry name" value="TCS_sensor_his_kinase"/>
</dbReference>
<dbReference type="InterPro" id="IPR003660">
    <property type="entry name" value="HAMP_dom"/>
</dbReference>
<keyword evidence="9" id="KW-0902">Two-component regulatory system</keyword>
<evidence type="ECO:0000256" key="8">
    <source>
        <dbReference type="ARBA" id="ARBA00022989"/>
    </source>
</evidence>
<keyword evidence="6 11" id="KW-0812">Transmembrane</keyword>
<dbReference type="CDD" id="cd06225">
    <property type="entry name" value="HAMP"/>
    <property type="match status" value="1"/>
</dbReference>
<dbReference type="InterPro" id="IPR003661">
    <property type="entry name" value="HisK_dim/P_dom"/>
</dbReference>
<dbReference type="InterPro" id="IPR036890">
    <property type="entry name" value="HATPase_C_sf"/>
</dbReference>
<evidence type="ECO:0000259" key="13">
    <source>
        <dbReference type="PROSITE" id="PS50885"/>
    </source>
</evidence>
<protein>
    <recommendedName>
        <fullName evidence="3">histidine kinase</fullName>
        <ecNumber evidence="3">2.7.13.3</ecNumber>
    </recommendedName>
</protein>
<evidence type="ECO:0000256" key="5">
    <source>
        <dbReference type="ARBA" id="ARBA00022679"/>
    </source>
</evidence>
<evidence type="ECO:0000256" key="1">
    <source>
        <dbReference type="ARBA" id="ARBA00000085"/>
    </source>
</evidence>
<accession>A0A6G9D3F5</accession>
<evidence type="ECO:0000259" key="12">
    <source>
        <dbReference type="PROSITE" id="PS50109"/>
    </source>
</evidence>
<dbReference type="Pfam" id="PF00512">
    <property type="entry name" value="HisKA"/>
    <property type="match status" value="1"/>
</dbReference>
<proteinExistence type="predicted"/>
<dbReference type="CDD" id="cd00082">
    <property type="entry name" value="HisKA"/>
    <property type="match status" value="1"/>
</dbReference>
<dbReference type="RefSeq" id="WP_030537366.1">
    <property type="nucleotide sequence ID" value="NZ_AP018733.1"/>
</dbReference>
<evidence type="ECO:0000256" key="11">
    <source>
        <dbReference type="SAM" id="Phobius"/>
    </source>
</evidence>
<keyword evidence="10 11" id="KW-0472">Membrane</keyword>